<evidence type="ECO:0000313" key="1">
    <source>
        <dbReference type="EMBL" id="TWV98051.1"/>
    </source>
</evidence>
<dbReference type="Proteomes" id="UP000318815">
    <property type="component" value="Unassembled WGS sequence"/>
</dbReference>
<gene>
    <name evidence="1" type="ORF">FEF09_21010</name>
</gene>
<accession>A0A5C6LS82</accession>
<name>A0A5C6LS82_9BACT</name>
<sequence length="239" mass="27263">MIPNDLHVCLEFFSLFVDPCKMEFCWDNGSWLFTVTLEDSAGNDKRSWTVRTADTQSVHELIELCRTVVTAARKDDRIILDGIGLTCSIMENSVQKVHDYCCPEEGHPEWRFAEAFVVQVQKLIRDQELANYIELLGGVFGRFPAKIFDETPRRLRIYGMLTIACYEELSALIEKVAGEQALVLDLTNLQGMGTVLYEQFEPLKLIRDLKIMVSADNKYALQQVKEIGFNAEQVMVVGR</sequence>
<dbReference type="EMBL" id="VOHS01000026">
    <property type="protein sequence ID" value="TWV98051.1"/>
    <property type="molecule type" value="Genomic_DNA"/>
</dbReference>
<protein>
    <submittedName>
        <fullName evidence="1">Uncharacterized protein</fullName>
    </submittedName>
</protein>
<keyword evidence="2" id="KW-1185">Reference proteome</keyword>
<dbReference type="AlphaFoldDB" id="A0A5C6LS82"/>
<organism evidence="1 2">
    <name type="scientific">Chitinophaga pinensis</name>
    <dbReference type="NCBI Taxonomy" id="79329"/>
    <lineage>
        <taxon>Bacteria</taxon>
        <taxon>Pseudomonadati</taxon>
        <taxon>Bacteroidota</taxon>
        <taxon>Chitinophagia</taxon>
        <taxon>Chitinophagales</taxon>
        <taxon>Chitinophagaceae</taxon>
        <taxon>Chitinophaga</taxon>
    </lineage>
</organism>
<comment type="caution">
    <text evidence="1">The sequence shown here is derived from an EMBL/GenBank/DDBJ whole genome shotgun (WGS) entry which is preliminary data.</text>
</comment>
<proteinExistence type="predicted"/>
<reference evidence="1 2" key="1">
    <citation type="submission" date="2019-08" db="EMBL/GenBank/DDBJ databases">
        <title>Whole genome sequencing of chitin degrading bacteria Chitinophaga pinensis YS16.</title>
        <authorList>
            <person name="Singh R.P."/>
            <person name="Manchanda G."/>
            <person name="Maurya I.K."/>
            <person name="Joshi N.K."/>
            <person name="Srivastava A.K."/>
        </authorList>
    </citation>
    <scope>NUCLEOTIDE SEQUENCE [LARGE SCALE GENOMIC DNA]</scope>
    <source>
        <strain evidence="1 2">YS-16</strain>
    </source>
</reference>
<dbReference type="RefSeq" id="WP_146306927.1">
    <property type="nucleotide sequence ID" value="NZ_VOHS01000026.1"/>
</dbReference>
<dbReference type="OrthoDB" id="1495543at2"/>
<evidence type="ECO:0000313" key="2">
    <source>
        <dbReference type="Proteomes" id="UP000318815"/>
    </source>
</evidence>